<evidence type="ECO:0000313" key="3">
    <source>
        <dbReference type="Proteomes" id="UP000585614"/>
    </source>
</evidence>
<evidence type="ECO:0000313" key="2">
    <source>
        <dbReference type="EMBL" id="KAF6364216.1"/>
    </source>
</evidence>
<evidence type="ECO:0000256" key="1">
    <source>
        <dbReference type="SAM" id="MobiDB-lite"/>
    </source>
</evidence>
<dbReference type="GO" id="GO:0005813">
    <property type="term" value="C:centrosome"/>
    <property type="evidence" value="ECO:0007669"/>
    <property type="project" value="TreeGrafter"/>
</dbReference>
<dbReference type="EMBL" id="JACAGC010000005">
    <property type="protein sequence ID" value="KAF6364216.1"/>
    <property type="molecule type" value="Genomic_DNA"/>
</dbReference>
<organism evidence="2 3">
    <name type="scientific">Rhinolophus ferrumequinum</name>
    <name type="common">Greater horseshoe bat</name>
    <dbReference type="NCBI Taxonomy" id="59479"/>
    <lineage>
        <taxon>Eukaryota</taxon>
        <taxon>Metazoa</taxon>
        <taxon>Chordata</taxon>
        <taxon>Craniata</taxon>
        <taxon>Vertebrata</taxon>
        <taxon>Euteleostomi</taxon>
        <taxon>Mammalia</taxon>
        <taxon>Eutheria</taxon>
        <taxon>Laurasiatheria</taxon>
        <taxon>Chiroptera</taxon>
        <taxon>Yinpterochiroptera</taxon>
        <taxon>Rhinolophoidea</taxon>
        <taxon>Rhinolophidae</taxon>
        <taxon>Rhinolophinae</taxon>
        <taxon>Rhinolophus</taxon>
    </lineage>
</organism>
<dbReference type="PANTHER" id="PTHR31075">
    <property type="entry name" value="CENTROSOMAL PROTEIN OF 85 KDA"/>
    <property type="match status" value="1"/>
</dbReference>
<proteinExistence type="predicted"/>
<dbReference type="AlphaFoldDB" id="A0A7J7YRF6"/>
<dbReference type="Proteomes" id="UP000585614">
    <property type="component" value="Unassembled WGS sequence"/>
</dbReference>
<comment type="caution">
    <text evidence="2">The sequence shown here is derived from an EMBL/GenBank/DDBJ whole genome shotgun (WGS) entry which is preliminary data.</text>
</comment>
<sequence length="150" mass="16418">MWGRFLAPEAGGRDSPGGARSFPAGTDYSSSAWLPGNEPLWQATTVPSNHRNNHIRRHSIASDSGDTGIGTSCSDSVEEEAGWLIEQMSNLFKRVWYLPEFWGRAGEPRLRRCLRVTCLTSPLRTVTPLPDRVLEEPTSAASLLPPLAGT</sequence>
<accession>A0A7J7YRF6</accession>
<feature type="region of interest" description="Disordered" evidence="1">
    <location>
        <begin position="1"/>
        <end position="22"/>
    </location>
</feature>
<dbReference type="PANTHER" id="PTHR31075:SF2">
    <property type="entry name" value="CENTROSOMAL PROTEIN OF 85 KDA-LIKE"/>
    <property type="match status" value="1"/>
</dbReference>
<reference evidence="2 3" key="1">
    <citation type="journal article" date="2020" name="Nature">
        <title>Six reference-quality genomes reveal evolution of bat adaptations.</title>
        <authorList>
            <person name="Jebb D."/>
            <person name="Huang Z."/>
            <person name="Pippel M."/>
            <person name="Hughes G.M."/>
            <person name="Lavrichenko K."/>
            <person name="Devanna P."/>
            <person name="Winkler S."/>
            <person name="Jermiin L.S."/>
            <person name="Skirmuntt E.C."/>
            <person name="Katzourakis A."/>
            <person name="Burkitt-Gray L."/>
            <person name="Ray D.A."/>
            <person name="Sullivan K.A.M."/>
            <person name="Roscito J.G."/>
            <person name="Kirilenko B.M."/>
            <person name="Davalos L.M."/>
            <person name="Corthals A.P."/>
            <person name="Power M.L."/>
            <person name="Jones G."/>
            <person name="Ransome R.D."/>
            <person name="Dechmann D.K.N."/>
            <person name="Locatelli A.G."/>
            <person name="Puechmaille S.J."/>
            <person name="Fedrigo O."/>
            <person name="Jarvis E.D."/>
            <person name="Hiller M."/>
            <person name="Vernes S.C."/>
            <person name="Myers E.W."/>
            <person name="Teeling E.C."/>
        </authorList>
    </citation>
    <scope>NUCLEOTIDE SEQUENCE [LARGE SCALE GENOMIC DNA]</scope>
    <source>
        <strain evidence="2">MRhiFer1</strain>
        <tissue evidence="2">Lung</tissue>
    </source>
</reference>
<name>A0A7J7YRF6_RHIFE</name>
<gene>
    <name evidence="2" type="ORF">mRhiFer1_002710</name>
</gene>
<protein>
    <submittedName>
        <fullName evidence="2">Centrosomal protein 85 like</fullName>
    </submittedName>
</protein>
<dbReference type="InterPro" id="IPR040210">
    <property type="entry name" value="Cep85/Cep85L"/>
</dbReference>